<feature type="transmembrane region" description="Helical" evidence="1">
    <location>
        <begin position="54"/>
        <end position="72"/>
    </location>
</feature>
<dbReference type="AlphaFoldDB" id="A0A9W6TSV1"/>
<keyword evidence="1" id="KW-1133">Transmembrane helix</keyword>
<protein>
    <submittedName>
        <fullName evidence="2">Unnamed protein product</fullName>
    </submittedName>
</protein>
<gene>
    <name evidence="2" type="ORF">Plil01_000766200</name>
</gene>
<keyword evidence="3" id="KW-1185">Reference proteome</keyword>
<name>A0A9W6TSV1_9STRA</name>
<dbReference type="OrthoDB" id="10500092at2759"/>
<comment type="caution">
    <text evidence="2">The sequence shown here is derived from an EMBL/GenBank/DDBJ whole genome shotgun (WGS) entry which is preliminary data.</text>
</comment>
<keyword evidence="1" id="KW-0472">Membrane</keyword>
<feature type="transmembrane region" description="Helical" evidence="1">
    <location>
        <begin position="24"/>
        <end position="42"/>
    </location>
</feature>
<proteinExistence type="predicted"/>
<feature type="transmembrane region" description="Helical" evidence="1">
    <location>
        <begin position="222"/>
        <end position="250"/>
    </location>
</feature>
<dbReference type="Proteomes" id="UP001165083">
    <property type="component" value="Unassembled WGS sequence"/>
</dbReference>
<feature type="transmembrane region" description="Helical" evidence="1">
    <location>
        <begin position="161"/>
        <end position="182"/>
    </location>
</feature>
<accession>A0A9W6TSV1</accession>
<evidence type="ECO:0000256" key="1">
    <source>
        <dbReference type="SAM" id="Phobius"/>
    </source>
</evidence>
<feature type="transmembrane region" description="Helical" evidence="1">
    <location>
        <begin position="78"/>
        <end position="96"/>
    </location>
</feature>
<organism evidence="2 3">
    <name type="scientific">Phytophthora lilii</name>
    <dbReference type="NCBI Taxonomy" id="2077276"/>
    <lineage>
        <taxon>Eukaryota</taxon>
        <taxon>Sar</taxon>
        <taxon>Stramenopiles</taxon>
        <taxon>Oomycota</taxon>
        <taxon>Peronosporomycetes</taxon>
        <taxon>Peronosporales</taxon>
        <taxon>Peronosporaceae</taxon>
        <taxon>Phytophthora</taxon>
    </lineage>
</organism>
<evidence type="ECO:0000313" key="3">
    <source>
        <dbReference type="Proteomes" id="UP001165083"/>
    </source>
</evidence>
<sequence>MAVAISVFYSPVRTSVTTAFDTDNHGLLIASIAIFLALLGLLYRLRKTRLPKYFILLLLSVAEAAVWIGFDVLVQTDIRLFNCSFTLAWTLIVLLLEAFRSRVRARVVDTNGVSQADAGPRRASGAWIDPQIESLTISGTLPRIYVAADYEFLQLHIDGSVGFVVVAIASAALFAIFGARFLPAMDFGMSMIFQLRVVAWFGLDLRRLDQALGSDEASHGVIYVYIDAVLATGYIAVIIAAIGAMVLFIAGLAMSGPAVKGIGGGCAVCGGSASCCECSFDDFRSLFRDSKCLFFNDEGSSFDCCETPMDEMPTLADVRKRQVEPQRQSLDQVMQRV</sequence>
<dbReference type="EMBL" id="BSXW01000357">
    <property type="protein sequence ID" value="GMF19902.1"/>
    <property type="molecule type" value="Genomic_DNA"/>
</dbReference>
<keyword evidence="1" id="KW-0812">Transmembrane</keyword>
<reference evidence="2" key="1">
    <citation type="submission" date="2023-04" db="EMBL/GenBank/DDBJ databases">
        <title>Phytophthora lilii NBRC 32176.</title>
        <authorList>
            <person name="Ichikawa N."/>
            <person name="Sato H."/>
            <person name="Tonouchi N."/>
        </authorList>
    </citation>
    <scope>NUCLEOTIDE SEQUENCE</scope>
    <source>
        <strain evidence="2">NBRC 32176</strain>
    </source>
</reference>
<evidence type="ECO:0000313" key="2">
    <source>
        <dbReference type="EMBL" id="GMF19902.1"/>
    </source>
</evidence>